<dbReference type="InterPro" id="IPR009056">
    <property type="entry name" value="Cyt_c-like_dom"/>
</dbReference>
<dbReference type="Pfam" id="PF07587">
    <property type="entry name" value="PSD1"/>
    <property type="match status" value="1"/>
</dbReference>
<sequence length="913" mass="102945">MSYNKDVRAILSDNCFACHGPDQETREADLRLDLPSNGSPTNAGSMDRQVGQDVIERIFTTDPDLRMPPASANKPLSKRDQQTLQRWIQHGGKYQRHWAFEPINKPQPPAVSQEKWCQTPIDHFILNKLQQRGLSPAERADRITLIRRLSLDLIGLLPTPDQVDAFAADDSPKAYDQLIDSLLASDHYGERWGRHWLDQARYADSNGYTFDNPRTMWPYRDWVINAINQDMPFDQFTVEQLAGDLLPDATIEQQIATGFHRNTLINEEGGTDAEQFRVESVIDRTNTTGEVWLGLTVGCAQCHNHKFDPISQQDYYGLYAFFNSTEDRNNRGPEVTASNPGQQRISEIDRELARLAQEAKLAKQTAGKENETLKWSVIDPIRQKADSGADFKRLDDQSLLVSGANAVEESYHVTYQIPASKIAALRLETLEHDSLPSNGPGRAGNGNFVLADVVLRAADGTEIPLNSFAVAEHSQSGHHISRAVDNDPHTGWAINGSQGNIARWAHFTLETPYQAEKATELSLTLRFWQGSSPYNLGRFRLLTAATVPANANLTNHKIEALKQEKKSLESKRVRAMVMGELAKPRPTHLLIRGDFLRPGDPVAPTLPQHLLSSTAQESKNRLDLAKWIVDPNNPLTARVFVNRVWQQYFGKGLVETVEDFGSQGTAPTHPELLDWLAAEFIESGWSMKSLHRMIVRSAVYQQASSDRHEVNEVDPLNHLLGRQNRLRVDAEIVRDLSLSAAGRLTRTIGGPSVHPPQPAGVYAFTQKKKSWPTSTGPDRYRRTMYTFFYRSSPHPLLSVFDTPRFNVTCTRRSRSNTPLQSLMVANDPGLYEMHEALADRVIKEKTDTTARIKHAFRLCLCRHPSDDEVDFLTHFLNEQEAQFKAASESDSERMAWIALSRVLMNLDEFITRE</sequence>
<dbReference type="SUPFAM" id="SSF46626">
    <property type="entry name" value="Cytochrome c"/>
    <property type="match status" value="1"/>
</dbReference>
<dbReference type="Proteomes" id="UP000315003">
    <property type="component" value="Chromosome"/>
</dbReference>
<dbReference type="Pfam" id="PF07583">
    <property type="entry name" value="PSCyt2"/>
    <property type="match status" value="1"/>
</dbReference>
<dbReference type="InterPro" id="IPR036909">
    <property type="entry name" value="Cyt_c-like_dom_sf"/>
</dbReference>
<evidence type="ECO:0000256" key="4">
    <source>
        <dbReference type="PROSITE-ProRule" id="PRU00433"/>
    </source>
</evidence>
<evidence type="ECO:0000256" key="6">
    <source>
        <dbReference type="SAM" id="MobiDB-lite"/>
    </source>
</evidence>
<reference evidence="8 9" key="1">
    <citation type="submission" date="2019-02" db="EMBL/GenBank/DDBJ databases">
        <title>Deep-cultivation of Planctomycetes and their phenomic and genomic characterization uncovers novel biology.</title>
        <authorList>
            <person name="Wiegand S."/>
            <person name="Jogler M."/>
            <person name="Boedeker C."/>
            <person name="Pinto D."/>
            <person name="Vollmers J."/>
            <person name="Rivas-Marin E."/>
            <person name="Kohn T."/>
            <person name="Peeters S.H."/>
            <person name="Heuer A."/>
            <person name="Rast P."/>
            <person name="Oberbeckmann S."/>
            <person name="Bunk B."/>
            <person name="Jeske O."/>
            <person name="Meyerdierks A."/>
            <person name="Storesund J.E."/>
            <person name="Kallscheuer N."/>
            <person name="Luecker S."/>
            <person name="Lage O.M."/>
            <person name="Pohl T."/>
            <person name="Merkel B.J."/>
            <person name="Hornburger P."/>
            <person name="Mueller R.-W."/>
            <person name="Bruemmer F."/>
            <person name="Labrenz M."/>
            <person name="Spormann A.M."/>
            <person name="Op den Camp H."/>
            <person name="Overmann J."/>
            <person name="Amann R."/>
            <person name="Jetten M.S.M."/>
            <person name="Mascher T."/>
            <person name="Medema M.H."/>
            <person name="Devos D.P."/>
            <person name="Kaster A.-K."/>
            <person name="Ovreas L."/>
            <person name="Rohde M."/>
            <person name="Galperin M.Y."/>
            <person name="Jogler C."/>
        </authorList>
    </citation>
    <scope>NUCLEOTIDE SEQUENCE [LARGE SCALE GENOMIC DNA]</scope>
    <source>
        <strain evidence="8 9">SV_7m_r</strain>
    </source>
</reference>
<gene>
    <name evidence="8" type="ORF">SV7mr_07130</name>
</gene>
<evidence type="ECO:0000256" key="5">
    <source>
        <dbReference type="SAM" id="Coils"/>
    </source>
</evidence>
<proteinExistence type="predicted"/>
<dbReference type="PROSITE" id="PS51007">
    <property type="entry name" value="CYTC"/>
    <property type="match status" value="1"/>
</dbReference>
<dbReference type="EMBL" id="CP036272">
    <property type="protein sequence ID" value="QDT58224.1"/>
    <property type="molecule type" value="Genomic_DNA"/>
</dbReference>
<keyword evidence="3 4" id="KW-0408">Iron</keyword>
<dbReference type="InterPro" id="IPR022655">
    <property type="entry name" value="DUF1553"/>
</dbReference>
<keyword evidence="2 4" id="KW-0479">Metal-binding</keyword>
<protein>
    <submittedName>
        <fullName evidence="8">Planctomycete cytochrome C</fullName>
    </submittedName>
</protein>
<dbReference type="GO" id="GO:0046872">
    <property type="term" value="F:metal ion binding"/>
    <property type="evidence" value="ECO:0007669"/>
    <property type="project" value="UniProtKB-KW"/>
</dbReference>
<keyword evidence="1 4" id="KW-0349">Heme</keyword>
<evidence type="ECO:0000256" key="3">
    <source>
        <dbReference type="ARBA" id="ARBA00023004"/>
    </source>
</evidence>
<dbReference type="Pfam" id="PF07635">
    <property type="entry name" value="PSCyt1"/>
    <property type="match status" value="1"/>
</dbReference>
<keyword evidence="5" id="KW-0175">Coiled coil</keyword>
<evidence type="ECO:0000259" key="7">
    <source>
        <dbReference type="PROSITE" id="PS51007"/>
    </source>
</evidence>
<dbReference type="PANTHER" id="PTHR35889">
    <property type="entry name" value="CYCLOINULO-OLIGOSACCHARIDE FRUCTANOTRANSFERASE-RELATED"/>
    <property type="match status" value="1"/>
</dbReference>
<dbReference type="GO" id="GO:0009055">
    <property type="term" value="F:electron transfer activity"/>
    <property type="evidence" value="ECO:0007669"/>
    <property type="project" value="InterPro"/>
</dbReference>
<evidence type="ECO:0000313" key="9">
    <source>
        <dbReference type="Proteomes" id="UP000315003"/>
    </source>
</evidence>
<accession>A0A517SQ20</accession>
<dbReference type="PANTHER" id="PTHR35889:SF3">
    <property type="entry name" value="F-BOX DOMAIN-CONTAINING PROTEIN"/>
    <property type="match status" value="1"/>
</dbReference>
<feature type="region of interest" description="Disordered" evidence="6">
    <location>
        <begin position="59"/>
        <end position="82"/>
    </location>
</feature>
<keyword evidence="9" id="KW-1185">Reference proteome</keyword>
<dbReference type="AlphaFoldDB" id="A0A517SQ20"/>
<dbReference type="InterPro" id="IPR011444">
    <property type="entry name" value="DUF1549"/>
</dbReference>
<organism evidence="8 9">
    <name type="scientific">Stieleria bergensis</name>
    <dbReference type="NCBI Taxonomy" id="2528025"/>
    <lineage>
        <taxon>Bacteria</taxon>
        <taxon>Pseudomonadati</taxon>
        <taxon>Planctomycetota</taxon>
        <taxon>Planctomycetia</taxon>
        <taxon>Pirellulales</taxon>
        <taxon>Pirellulaceae</taxon>
        <taxon>Stieleria</taxon>
    </lineage>
</organism>
<feature type="coiled-coil region" evidence="5">
    <location>
        <begin position="551"/>
        <end position="578"/>
    </location>
</feature>
<evidence type="ECO:0000256" key="1">
    <source>
        <dbReference type="ARBA" id="ARBA00022617"/>
    </source>
</evidence>
<evidence type="ECO:0000313" key="8">
    <source>
        <dbReference type="EMBL" id="QDT58224.1"/>
    </source>
</evidence>
<feature type="domain" description="Cytochrome c" evidence="7">
    <location>
        <begin position="2"/>
        <end position="150"/>
    </location>
</feature>
<name>A0A517SQ20_9BACT</name>
<dbReference type="GO" id="GO:0020037">
    <property type="term" value="F:heme binding"/>
    <property type="evidence" value="ECO:0007669"/>
    <property type="project" value="InterPro"/>
</dbReference>
<dbReference type="InterPro" id="IPR011429">
    <property type="entry name" value="Cyt_c_Planctomycete-type"/>
</dbReference>
<evidence type="ECO:0000256" key="2">
    <source>
        <dbReference type="ARBA" id="ARBA00022723"/>
    </source>
</evidence>